<name>A0A084SQ31_9BACT</name>
<dbReference type="EMBL" id="JPMI01000201">
    <property type="protein sequence ID" value="KFA90566.1"/>
    <property type="molecule type" value="Genomic_DNA"/>
</dbReference>
<dbReference type="InterPro" id="IPR016181">
    <property type="entry name" value="Acyl_CoA_acyltransferase"/>
</dbReference>
<dbReference type="SUPFAM" id="SSF55729">
    <property type="entry name" value="Acyl-CoA N-acyltransferases (Nat)"/>
    <property type="match status" value="1"/>
</dbReference>
<accession>A0A084SQ31</accession>
<protein>
    <submittedName>
        <fullName evidence="1">Uncharacterized protein</fullName>
    </submittedName>
</protein>
<gene>
    <name evidence="1" type="ORF">Q664_27260</name>
</gene>
<proteinExistence type="predicted"/>
<evidence type="ECO:0000313" key="1">
    <source>
        <dbReference type="EMBL" id="KFA90566.1"/>
    </source>
</evidence>
<dbReference type="Pfam" id="PF13444">
    <property type="entry name" value="Acetyltransf_5"/>
    <property type="match status" value="1"/>
</dbReference>
<dbReference type="Gene3D" id="3.40.630.30">
    <property type="match status" value="1"/>
</dbReference>
<reference evidence="1 2" key="1">
    <citation type="submission" date="2014-07" db="EMBL/GenBank/DDBJ databases">
        <title>Draft Genome Sequence of Gephyronic Acid Producer, Cystobacter violaceus Strain Cb vi76.</title>
        <authorList>
            <person name="Stevens D.C."/>
            <person name="Young J."/>
            <person name="Carmichael R."/>
            <person name="Tan J."/>
            <person name="Taylor R.E."/>
        </authorList>
    </citation>
    <scope>NUCLEOTIDE SEQUENCE [LARGE SCALE GENOMIC DNA]</scope>
    <source>
        <strain evidence="1 2">Cb vi76</strain>
    </source>
</reference>
<comment type="caution">
    <text evidence="1">The sequence shown here is derived from an EMBL/GenBank/DDBJ whole genome shotgun (WGS) entry which is preliminary data.</text>
</comment>
<sequence>MTVALSSTSGQRIFKDALAVRNTVFRDEEHLSTRPDQDEYDELPSATHVVVYVNSEPAAAARLLLPSERVARTRGGHFGLPLEQLLDLASLKSAGMRPAESGRVAVLKKYRKSEVIVWLLASIYWASRNTGVNAWVAAANGETDVPRDARLIARVASAQQLDSPVRVHALAPSSPPANPAAAFYNAAHWELARQSRFSELPLPGVLKLFTQKMGARLMGSPLYIPEFSRWAYPLCAWLNEIPRSTLEQFDALAQSAHRAP</sequence>
<dbReference type="Proteomes" id="UP000028547">
    <property type="component" value="Unassembled WGS sequence"/>
</dbReference>
<dbReference type="AlphaFoldDB" id="A0A084SQ31"/>
<organism evidence="1 2">
    <name type="scientific">Archangium violaceum Cb vi76</name>
    <dbReference type="NCBI Taxonomy" id="1406225"/>
    <lineage>
        <taxon>Bacteria</taxon>
        <taxon>Pseudomonadati</taxon>
        <taxon>Myxococcota</taxon>
        <taxon>Myxococcia</taxon>
        <taxon>Myxococcales</taxon>
        <taxon>Cystobacterineae</taxon>
        <taxon>Archangiaceae</taxon>
        <taxon>Archangium</taxon>
    </lineage>
</organism>
<evidence type="ECO:0000313" key="2">
    <source>
        <dbReference type="Proteomes" id="UP000028547"/>
    </source>
</evidence>